<evidence type="ECO:0000313" key="1">
    <source>
        <dbReference type="EMBL" id="KAJ6430798.1"/>
    </source>
</evidence>
<organism evidence="1 2">
    <name type="scientific">Salix udensis</name>
    <dbReference type="NCBI Taxonomy" id="889485"/>
    <lineage>
        <taxon>Eukaryota</taxon>
        <taxon>Viridiplantae</taxon>
        <taxon>Streptophyta</taxon>
        <taxon>Embryophyta</taxon>
        <taxon>Tracheophyta</taxon>
        <taxon>Spermatophyta</taxon>
        <taxon>Magnoliopsida</taxon>
        <taxon>eudicotyledons</taxon>
        <taxon>Gunneridae</taxon>
        <taxon>Pentapetalae</taxon>
        <taxon>rosids</taxon>
        <taxon>fabids</taxon>
        <taxon>Malpighiales</taxon>
        <taxon>Salicaceae</taxon>
        <taxon>Saliceae</taxon>
        <taxon>Salix</taxon>
    </lineage>
</organism>
<sequence length="359" mass="42033">MQSSSNCRILIGWNERKFNVSLIHLAEQWITCSVKNISSGDECRLTFVYGSNSYQDRRDLWQYLDLTSVSHATVPWAIMGDFNASLRPSDRSGGSNVWYSYHNDFPECISKASLHQVPYSGVRLSWHNGQSGEHSIMKKLDWIFRNHALAVKWPGTRAIFLPRKDSDHSAMVMSFKGNFPRNNPSFKFLNQWVKNEDFMGIVNGVWQQKIVGNPLFQLTTKLNMLKGHFRTLHLNSTSHLSRQVHNASAAWGRAQMKVDQEPNNLAFREEERYWAKLHSDLAKEEEAFFRQRSRVNWLKLGDQNTKFFHRTLIHRKSRIMSIASQMCRGLFKQISRLWEPWQLIIIREFCRILRATRVI</sequence>
<comment type="caution">
    <text evidence="1">The sequence shown here is derived from an EMBL/GenBank/DDBJ whole genome shotgun (WGS) entry which is preliminary data.</text>
</comment>
<dbReference type="EMBL" id="JAPFFJ010000003">
    <property type="protein sequence ID" value="KAJ6430798.1"/>
    <property type="molecule type" value="Genomic_DNA"/>
</dbReference>
<evidence type="ECO:0008006" key="3">
    <source>
        <dbReference type="Google" id="ProtNLM"/>
    </source>
</evidence>
<name>A0AAD6PJP4_9ROSI</name>
<evidence type="ECO:0000313" key="2">
    <source>
        <dbReference type="Proteomes" id="UP001162972"/>
    </source>
</evidence>
<accession>A0AAD6PJP4</accession>
<dbReference type="InterPro" id="IPR036691">
    <property type="entry name" value="Endo/exonu/phosph_ase_sf"/>
</dbReference>
<dbReference type="PANTHER" id="PTHR33710:SF71">
    <property type="entry name" value="ENDONUCLEASE_EXONUCLEASE_PHOSPHATASE DOMAIN-CONTAINING PROTEIN"/>
    <property type="match status" value="1"/>
</dbReference>
<dbReference type="SUPFAM" id="SSF56219">
    <property type="entry name" value="DNase I-like"/>
    <property type="match status" value="1"/>
</dbReference>
<dbReference type="Proteomes" id="UP001162972">
    <property type="component" value="Chromosome 10"/>
</dbReference>
<dbReference type="PANTHER" id="PTHR33710">
    <property type="entry name" value="BNAC02G09200D PROTEIN"/>
    <property type="match status" value="1"/>
</dbReference>
<reference evidence="1 2" key="1">
    <citation type="journal article" date="2023" name="Int. J. Mol. Sci.">
        <title>De Novo Assembly and Annotation of 11 Diverse Shrub Willow (Salix) Genomes Reveals Novel Gene Organization in Sex-Linked Regions.</title>
        <authorList>
            <person name="Hyden B."/>
            <person name="Feng K."/>
            <person name="Yates T.B."/>
            <person name="Jawdy S."/>
            <person name="Cereghino C."/>
            <person name="Smart L.B."/>
            <person name="Muchero W."/>
        </authorList>
    </citation>
    <scope>NUCLEOTIDE SEQUENCE [LARGE SCALE GENOMIC DNA]</scope>
    <source>
        <tissue evidence="1">Shoot tip</tissue>
    </source>
</reference>
<protein>
    <recommendedName>
        <fullName evidence="3">Endonuclease/exonuclease/phosphatase domain-containing protein</fullName>
    </recommendedName>
</protein>
<dbReference type="AlphaFoldDB" id="A0AAD6PJP4"/>
<dbReference type="Gene3D" id="3.60.10.10">
    <property type="entry name" value="Endonuclease/exonuclease/phosphatase"/>
    <property type="match status" value="1"/>
</dbReference>
<proteinExistence type="predicted"/>
<gene>
    <name evidence="1" type="ORF">OIU84_018330</name>
</gene>
<keyword evidence="2" id="KW-1185">Reference proteome</keyword>